<dbReference type="AlphaFoldDB" id="A0A143QK28"/>
<reference evidence="2 3" key="1">
    <citation type="journal article" date="2016" name="Genome Announc.">
        <title>Complete Genome and Plasmid Sequences for Rhodococcus fascians D188 and Draft Sequences for Rhodococcus Isolates PBTS 1 and PBTS 2.</title>
        <authorList>
            <person name="Stamler R.A."/>
            <person name="Vereecke D."/>
            <person name="Zhang Y."/>
            <person name="Schilkey F."/>
            <person name="Devitt N."/>
            <person name="Randall J.J."/>
        </authorList>
    </citation>
    <scope>NUCLEOTIDE SEQUENCE [LARGE SCALE GENOMIC DNA]</scope>
    <source>
        <strain evidence="2 3">PBTS2</strain>
    </source>
</reference>
<reference evidence="3" key="2">
    <citation type="submission" date="2016-04" db="EMBL/GenBank/DDBJ databases">
        <title>Complete Genome and Plasmid Sequences for Rhodococcus fascians D188 and Draft Sequences for Rhodococcus spp. Isolates PBTS 1 and PBTS 2.</title>
        <authorList>
            <person name="Stamer R."/>
            <person name="Vereecke D."/>
            <person name="Zhang Y."/>
            <person name="Schilkey F."/>
            <person name="Devitt N."/>
            <person name="Randall J."/>
        </authorList>
    </citation>
    <scope>NUCLEOTIDE SEQUENCE [LARGE SCALE GENOMIC DNA]</scope>
    <source>
        <strain evidence="3">PBTS2</strain>
    </source>
</reference>
<keyword evidence="3" id="KW-1185">Reference proteome</keyword>
<proteinExistence type="predicted"/>
<feature type="region of interest" description="Disordered" evidence="1">
    <location>
        <begin position="1"/>
        <end position="20"/>
    </location>
</feature>
<dbReference type="KEGG" id="rhs:A3Q41_01409"/>
<dbReference type="Proteomes" id="UP000076038">
    <property type="component" value="Chromosome"/>
</dbReference>
<dbReference type="PATRIC" id="fig|1653479.3.peg.1427"/>
<accession>A0A143QK28</accession>
<evidence type="ECO:0000313" key="3">
    <source>
        <dbReference type="Proteomes" id="UP000076038"/>
    </source>
</evidence>
<name>A0A143QK28_RHOFA</name>
<gene>
    <name evidence="2" type="ORF">A3Q41_01409</name>
</gene>
<feature type="compositionally biased region" description="Basic and acidic residues" evidence="1">
    <location>
        <begin position="11"/>
        <end position="20"/>
    </location>
</feature>
<evidence type="ECO:0000256" key="1">
    <source>
        <dbReference type="SAM" id="MobiDB-lite"/>
    </source>
</evidence>
<protein>
    <submittedName>
        <fullName evidence="2">Uncharacterized protein</fullName>
    </submittedName>
</protein>
<dbReference type="EMBL" id="CP015220">
    <property type="protein sequence ID" value="AMY22717.1"/>
    <property type="molecule type" value="Genomic_DNA"/>
</dbReference>
<evidence type="ECO:0000313" key="2">
    <source>
        <dbReference type="EMBL" id="AMY22717.1"/>
    </source>
</evidence>
<feature type="compositionally biased region" description="Basic residues" evidence="1">
    <location>
        <begin position="1"/>
        <end position="10"/>
    </location>
</feature>
<sequence length="364" mass="40195">MSNRRSRSRKTSREAHGQVQREREPLFWPSALLHFSDWLIENAWVADQLTAFATAMTVDRSVRERNVSVYGADFPIDMFCLDDHEYLDLDDYERSPWERVEIRRAIDLFGTFVVAERLSPSQNEEISREIGFPSAFASVPSSPISPGRSSPLSTPIMVSLLQRLASWAATERRAPSARIDYWDDSAEIVSALGIPGFDGIPEQPDFMAMVNYRSVLDTARRAGVLEHAGQTYTRGPEAGAWVVSPSADRTRAAVVEAYASCLTPVYDSGDDSVQSELVAGSTLATTVLVRSLVGDPVGESDGVVLGTMSDSKVIQTVATLRFMSMFDLGLLVKVNDKFCVPDLLAPLLLEALDRDRLRRTGRAA</sequence>
<organism evidence="2 3">
    <name type="scientific">Rhodococcoides fascians</name>
    <name type="common">Rhodococcus fascians</name>
    <dbReference type="NCBI Taxonomy" id="1828"/>
    <lineage>
        <taxon>Bacteria</taxon>
        <taxon>Bacillati</taxon>
        <taxon>Actinomycetota</taxon>
        <taxon>Actinomycetes</taxon>
        <taxon>Mycobacteriales</taxon>
        <taxon>Nocardiaceae</taxon>
        <taxon>Rhodococcoides</taxon>
    </lineage>
</organism>